<keyword evidence="5" id="KW-0028">Amino-acid biosynthesis</keyword>
<proteinExistence type="inferred from homology"/>
<reference evidence="12" key="1">
    <citation type="submission" date="2016-11" db="EMBL/GenBank/DDBJ databases">
        <authorList>
            <person name="Varghese N."/>
            <person name="Submissions S."/>
        </authorList>
    </citation>
    <scope>NUCLEOTIDE SEQUENCE [LARGE SCALE GENOMIC DNA]</scope>
    <source>
        <strain evidence="12">DSM 29440</strain>
    </source>
</reference>
<dbReference type="OrthoDB" id="9809784at2"/>
<dbReference type="PROSITE" id="PS00758">
    <property type="entry name" value="ARGE_DAPE_CPG2_1"/>
    <property type="match status" value="1"/>
</dbReference>
<comment type="similarity">
    <text evidence="2">Belongs to the peptidase M20A family. ArgE subfamily.</text>
</comment>
<evidence type="ECO:0000313" key="11">
    <source>
        <dbReference type="EMBL" id="SIO06624.1"/>
    </source>
</evidence>
<keyword evidence="8" id="KW-0862">Zinc</keyword>
<dbReference type="CDD" id="cd03894">
    <property type="entry name" value="M20_ArgE"/>
    <property type="match status" value="1"/>
</dbReference>
<dbReference type="NCBIfam" id="NF005710">
    <property type="entry name" value="PRK07522.1"/>
    <property type="match status" value="1"/>
</dbReference>
<evidence type="ECO:0000256" key="3">
    <source>
        <dbReference type="ARBA" id="ARBA00022490"/>
    </source>
</evidence>
<evidence type="ECO:0000256" key="6">
    <source>
        <dbReference type="ARBA" id="ARBA00022723"/>
    </source>
</evidence>
<dbReference type="Gene3D" id="3.40.630.10">
    <property type="entry name" value="Zn peptidases"/>
    <property type="match status" value="1"/>
</dbReference>
<dbReference type="EMBL" id="FSRL01000001">
    <property type="protein sequence ID" value="SIO06624.1"/>
    <property type="molecule type" value="Genomic_DNA"/>
</dbReference>
<evidence type="ECO:0000256" key="5">
    <source>
        <dbReference type="ARBA" id="ARBA00022605"/>
    </source>
</evidence>
<organism evidence="11 12">
    <name type="scientific">Vannielia litorea</name>
    <dbReference type="NCBI Taxonomy" id="1217970"/>
    <lineage>
        <taxon>Bacteria</taxon>
        <taxon>Pseudomonadati</taxon>
        <taxon>Pseudomonadota</taxon>
        <taxon>Alphaproteobacteria</taxon>
        <taxon>Rhodobacterales</taxon>
        <taxon>Paracoccaceae</taxon>
        <taxon>Vannielia</taxon>
    </lineage>
</organism>
<dbReference type="GO" id="GO:0008777">
    <property type="term" value="F:acetylornithine deacetylase activity"/>
    <property type="evidence" value="ECO:0007669"/>
    <property type="project" value="TreeGrafter"/>
</dbReference>
<keyword evidence="6" id="KW-0479">Metal-binding</keyword>
<keyword evidence="7" id="KW-0378">Hydrolase</keyword>
<protein>
    <submittedName>
        <fullName evidence="11">Acetylornithine deacetylase</fullName>
    </submittedName>
</protein>
<evidence type="ECO:0000256" key="1">
    <source>
        <dbReference type="ARBA" id="ARBA00001947"/>
    </source>
</evidence>
<dbReference type="InterPro" id="IPR050072">
    <property type="entry name" value="Peptidase_M20A"/>
</dbReference>
<keyword evidence="4" id="KW-0055">Arginine biosynthesis</keyword>
<name>A0A1N6GGK1_9RHOB</name>
<feature type="domain" description="Peptidase M20 dimerisation" evidence="10">
    <location>
        <begin position="168"/>
        <end position="278"/>
    </location>
</feature>
<keyword evidence="3" id="KW-0963">Cytoplasm</keyword>
<dbReference type="SUPFAM" id="SSF55031">
    <property type="entry name" value="Bacterial exopeptidase dimerisation domain"/>
    <property type="match status" value="1"/>
</dbReference>
<evidence type="ECO:0000313" key="12">
    <source>
        <dbReference type="Proteomes" id="UP000184932"/>
    </source>
</evidence>
<dbReference type="PANTHER" id="PTHR43808:SF31">
    <property type="entry name" value="N-ACETYL-L-CITRULLINE DEACETYLASE"/>
    <property type="match status" value="1"/>
</dbReference>
<dbReference type="InterPro" id="IPR036264">
    <property type="entry name" value="Bact_exopeptidase_dim_dom"/>
</dbReference>
<dbReference type="RefSeq" id="WP_074256481.1">
    <property type="nucleotide sequence ID" value="NZ_FSRL01000001.1"/>
</dbReference>
<dbReference type="Pfam" id="PF07687">
    <property type="entry name" value="M20_dimer"/>
    <property type="match status" value="1"/>
</dbReference>
<dbReference type="STRING" id="1217970.SAMN05444002_2467"/>
<evidence type="ECO:0000256" key="4">
    <source>
        <dbReference type="ARBA" id="ARBA00022571"/>
    </source>
</evidence>
<dbReference type="InterPro" id="IPR010169">
    <property type="entry name" value="AcOrn-deacetyl"/>
</dbReference>
<dbReference type="AlphaFoldDB" id="A0A1N6GGK1"/>
<dbReference type="PROSITE" id="PS00759">
    <property type="entry name" value="ARGE_DAPE_CPG2_2"/>
    <property type="match status" value="1"/>
</dbReference>
<dbReference type="PANTHER" id="PTHR43808">
    <property type="entry name" value="ACETYLORNITHINE DEACETYLASE"/>
    <property type="match status" value="1"/>
</dbReference>
<dbReference type="InterPro" id="IPR002933">
    <property type="entry name" value="Peptidase_M20"/>
</dbReference>
<keyword evidence="9" id="KW-0170">Cobalt</keyword>
<dbReference type="SUPFAM" id="SSF53187">
    <property type="entry name" value="Zn-dependent exopeptidases"/>
    <property type="match status" value="1"/>
</dbReference>
<gene>
    <name evidence="11" type="ORF">SAMN05444002_2467</name>
</gene>
<dbReference type="Pfam" id="PF01546">
    <property type="entry name" value="Peptidase_M20"/>
    <property type="match status" value="1"/>
</dbReference>
<evidence type="ECO:0000259" key="10">
    <source>
        <dbReference type="Pfam" id="PF07687"/>
    </source>
</evidence>
<evidence type="ECO:0000256" key="9">
    <source>
        <dbReference type="ARBA" id="ARBA00023285"/>
    </source>
</evidence>
<accession>A0A1N6GGK1</accession>
<evidence type="ECO:0000256" key="2">
    <source>
        <dbReference type="ARBA" id="ARBA00005691"/>
    </source>
</evidence>
<sequence>MKTVEILDKLVSFDTVSAKSNLGLLDWVEAFLRERGARLRRVPDPDQPKAGLIAELGPQGAGVMLSAHTDVVPVEGQAWSRDPFRLTREGARLYGRGTTDMKGFLAAMLSAADRASGMELSEPLKLSISWDEEIGCLGIAKMAGALAEATPLPRACIVGEPTEMQVATGHKGKQALKAVCRGEAGHSALAPRFVNALHLAAEMVAGLRAMQDDIAARGARDEGYAVPYTTLHSGQLTGGTALNIVPDRAELLFEFRHLAADAPESLLARIDEMAAEIAGRFPGGGIAVERLNAYPGLDTPADSAATRLVQRLAQSNGTMKVAYGTEAGTFHGLGVPTLVCGPGSMEGQGHKPDEYVELAQLDACDAMLDRLLAELR</sequence>
<keyword evidence="12" id="KW-1185">Reference proteome</keyword>
<dbReference type="GO" id="GO:0006526">
    <property type="term" value="P:L-arginine biosynthetic process"/>
    <property type="evidence" value="ECO:0007669"/>
    <property type="project" value="UniProtKB-KW"/>
</dbReference>
<evidence type="ECO:0000256" key="7">
    <source>
        <dbReference type="ARBA" id="ARBA00022801"/>
    </source>
</evidence>
<dbReference type="InterPro" id="IPR001261">
    <property type="entry name" value="ArgE/DapE_CS"/>
</dbReference>
<dbReference type="InterPro" id="IPR011650">
    <property type="entry name" value="Peptidase_M20_dimer"/>
</dbReference>
<dbReference type="GO" id="GO:0046872">
    <property type="term" value="F:metal ion binding"/>
    <property type="evidence" value="ECO:0007669"/>
    <property type="project" value="UniProtKB-KW"/>
</dbReference>
<dbReference type="NCBIfam" id="TIGR01892">
    <property type="entry name" value="AcOrn-deacetyl"/>
    <property type="match status" value="1"/>
</dbReference>
<evidence type="ECO:0000256" key="8">
    <source>
        <dbReference type="ARBA" id="ARBA00022833"/>
    </source>
</evidence>
<dbReference type="Gene3D" id="3.30.70.360">
    <property type="match status" value="1"/>
</dbReference>
<comment type="cofactor">
    <cofactor evidence="1">
        <name>Zn(2+)</name>
        <dbReference type="ChEBI" id="CHEBI:29105"/>
    </cofactor>
</comment>
<dbReference type="Proteomes" id="UP000184932">
    <property type="component" value="Unassembled WGS sequence"/>
</dbReference>